<dbReference type="Gene3D" id="1.20.1280.50">
    <property type="match status" value="1"/>
</dbReference>
<dbReference type="SUPFAM" id="SSF52047">
    <property type="entry name" value="RNI-like"/>
    <property type="match status" value="1"/>
</dbReference>
<accession>A0AAV8DQY3</accession>
<protein>
    <submittedName>
        <fullName evidence="3">FBD-associated F-box protein</fullName>
    </submittedName>
</protein>
<organism evidence="3 4">
    <name type="scientific">Rhynchospora pubera</name>
    <dbReference type="NCBI Taxonomy" id="906938"/>
    <lineage>
        <taxon>Eukaryota</taxon>
        <taxon>Viridiplantae</taxon>
        <taxon>Streptophyta</taxon>
        <taxon>Embryophyta</taxon>
        <taxon>Tracheophyta</taxon>
        <taxon>Spermatophyta</taxon>
        <taxon>Magnoliopsida</taxon>
        <taxon>Liliopsida</taxon>
        <taxon>Poales</taxon>
        <taxon>Cyperaceae</taxon>
        <taxon>Cyperoideae</taxon>
        <taxon>Rhynchosporeae</taxon>
        <taxon>Rhynchospora</taxon>
    </lineage>
</organism>
<dbReference type="PANTHER" id="PTHR34223">
    <property type="entry name" value="OS11G0201299 PROTEIN"/>
    <property type="match status" value="1"/>
</dbReference>
<dbReference type="Pfam" id="PF00646">
    <property type="entry name" value="F-box"/>
    <property type="match status" value="1"/>
</dbReference>
<comment type="caution">
    <text evidence="3">The sequence shown here is derived from an EMBL/GenBank/DDBJ whole genome shotgun (WGS) entry which is preliminary data.</text>
</comment>
<keyword evidence="4" id="KW-1185">Reference proteome</keyword>
<dbReference type="Gene3D" id="3.80.10.10">
    <property type="entry name" value="Ribonuclease Inhibitor"/>
    <property type="match status" value="1"/>
</dbReference>
<evidence type="ECO:0000313" key="4">
    <source>
        <dbReference type="Proteomes" id="UP001140206"/>
    </source>
</evidence>
<dbReference type="InterPro" id="IPR032675">
    <property type="entry name" value="LRR_dom_sf"/>
</dbReference>
<feature type="domain" description="F-box" evidence="1">
    <location>
        <begin position="11"/>
        <end position="51"/>
    </location>
</feature>
<dbReference type="EMBL" id="JAMFTS010000003">
    <property type="protein sequence ID" value="KAJ4769494.1"/>
    <property type="molecule type" value="Genomic_DNA"/>
</dbReference>
<evidence type="ECO:0000313" key="3">
    <source>
        <dbReference type="EMBL" id="KAJ4769494.1"/>
    </source>
</evidence>
<dbReference type="InterPro" id="IPR001810">
    <property type="entry name" value="F-box_dom"/>
</dbReference>
<dbReference type="InterPro" id="IPR053197">
    <property type="entry name" value="F-box_SCFL_complex_component"/>
</dbReference>
<name>A0AAV8DQY3_9POAL</name>
<reference evidence="3" key="1">
    <citation type="submission" date="2022-08" db="EMBL/GenBank/DDBJ databases">
        <authorList>
            <person name="Marques A."/>
        </authorList>
    </citation>
    <scope>NUCLEOTIDE SEQUENCE</scope>
    <source>
        <strain evidence="3">RhyPub2mFocal</strain>
        <tissue evidence="3">Leaves</tissue>
    </source>
</reference>
<dbReference type="Pfam" id="PF23622">
    <property type="entry name" value="LRR_At1g61320_AtMIF1"/>
    <property type="match status" value="1"/>
</dbReference>
<dbReference type="AlphaFoldDB" id="A0AAV8DQY3"/>
<gene>
    <name evidence="3" type="ORF">LUZ62_053751</name>
</gene>
<dbReference type="PANTHER" id="PTHR34223:SF83">
    <property type="entry name" value="F-BOX DOMAIN-CONTAINING PROTEIN"/>
    <property type="match status" value="1"/>
</dbReference>
<dbReference type="InterPro" id="IPR053781">
    <property type="entry name" value="F-box_AtFBL13-like"/>
</dbReference>
<dbReference type="CDD" id="cd22160">
    <property type="entry name" value="F-box_AtFBL13-like"/>
    <property type="match status" value="1"/>
</dbReference>
<feature type="domain" description="At1g61320/AtMIF1 LRR" evidence="2">
    <location>
        <begin position="90"/>
        <end position="393"/>
    </location>
</feature>
<evidence type="ECO:0000259" key="2">
    <source>
        <dbReference type="Pfam" id="PF23622"/>
    </source>
</evidence>
<evidence type="ECO:0000259" key="1">
    <source>
        <dbReference type="Pfam" id="PF00646"/>
    </source>
</evidence>
<proteinExistence type="predicted"/>
<dbReference type="Proteomes" id="UP001140206">
    <property type="component" value="Chromosome 3"/>
</dbReference>
<dbReference type="InterPro" id="IPR036047">
    <property type="entry name" value="F-box-like_dom_sf"/>
</dbReference>
<dbReference type="InterPro" id="IPR055357">
    <property type="entry name" value="LRR_At1g61320_AtMIF1"/>
</dbReference>
<dbReference type="SUPFAM" id="SSF81383">
    <property type="entry name" value="F-box domain"/>
    <property type="match status" value="1"/>
</dbReference>
<sequence length="412" mass="47744">MKPGREKRDRISSLPDCLIHLIMSFLTAQEAVQTCVLSKRWKNLWTTLPFLDFDLEEYEYDGVPERRFDMFVNFVNTTLLLREATDLHKFHLGKLYDDFQQYHMSVRSWIQYALKHNIQEFSIEFPLQDSSVPLDGVFNCASLIDLSINDLSRNVFETHQVTVVNLPCLKQLYLRGIELLQDFVDDIFSGCPVLEFLHLEDCGLGFSTMNSQRLKYLNIGGHELHYEPEEQMELIEAPNLLSFCYDQWSYQMGDKLHLKMPSLTSAFIIYDDKLQGILTGLSNVQNLELGGYGIKDVLENELPNCPEFSNLKDFSMESFNHFCLLHRFNLLASFLNHCPRLENLSLVYRGCFCRSEEQVPGNEELLKIAPFKGKQLKIVKVGFSKSEQSFPQLVKYLQDFTCNSSARINMIS</sequence>